<sequence length="124" mass="14540">MKIDILFKRINKLNYTINEDSLKEPLEEAPEDIKTKNDFSYIPVLEDNKILVTVNTSIESRRAGKEFRRLDIEIDVLLELVNFSSNDDEKEIIDKVHEQYELLNKIIIENIMNSMTSLDDLPKL</sequence>
<reference evidence="1" key="1">
    <citation type="submission" date="2010-09" db="EMBL/GenBank/DDBJ databases">
        <authorList>
            <person name="Daugherty S.C."/>
            <person name="Kilian M."/>
            <person name="Tettelin H."/>
        </authorList>
    </citation>
    <scope>NUCLEOTIDE SEQUENCE [LARGE SCALE GENOMIC DNA]</scope>
    <source>
        <strain evidence="1">SK1302</strain>
    </source>
</reference>
<protein>
    <submittedName>
        <fullName evidence="1">Uncharacterized protein</fullName>
    </submittedName>
</protein>
<gene>
    <name evidence="1" type="ORF">SIN_0227</name>
</gene>
<proteinExistence type="predicted"/>
<comment type="caution">
    <text evidence="1">The sequence shown here is derived from an EMBL/GenBank/DDBJ whole genome shotgun (WGS) entry which is preliminary data.</text>
</comment>
<evidence type="ECO:0000313" key="1">
    <source>
        <dbReference type="EMBL" id="EFO55071.1"/>
    </source>
</evidence>
<dbReference type="EMBL" id="AEDY01000020">
    <property type="protein sequence ID" value="EFO55071.1"/>
    <property type="molecule type" value="Genomic_DNA"/>
</dbReference>
<name>A0ABP2JDH0_9STRE</name>
<accession>A0ABP2JDH0</accession>
<organism evidence="1">
    <name type="scientific">Streptococcus infantis SK1302</name>
    <dbReference type="NCBI Taxonomy" id="871237"/>
    <lineage>
        <taxon>Bacteria</taxon>
        <taxon>Bacillati</taxon>
        <taxon>Bacillota</taxon>
        <taxon>Bacilli</taxon>
        <taxon>Lactobacillales</taxon>
        <taxon>Streptococcaceae</taxon>
        <taxon>Streptococcus</taxon>
    </lineage>
</organism>